<feature type="transmembrane region" description="Helical" evidence="6">
    <location>
        <begin position="65"/>
        <end position="87"/>
    </location>
</feature>
<dbReference type="PANTHER" id="PTHR21716:SF4">
    <property type="entry name" value="TRANSMEMBRANE PROTEIN 245"/>
    <property type="match status" value="1"/>
</dbReference>
<dbReference type="PROSITE" id="PS51257">
    <property type="entry name" value="PROKAR_LIPOPROTEIN"/>
    <property type="match status" value="1"/>
</dbReference>
<keyword evidence="5 6" id="KW-0472">Membrane</keyword>
<dbReference type="PANTHER" id="PTHR21716">
    <property type="entry name" value="TRANSMEMBRANE PROTEIN"/>
    <property type="match status" value="1"/>
</dbReference>
<feature type="transmembrane region" description="Helical" evidence="6">
    <location>
        <begin position="216"/>
        <end position="237"/>
    </location>
</feature>
<accession>A0ABT0N780</accession>
<feature type="transmembrane region" description="Helical" evidence="6">
    <location>
        <begin position="12"/>
        <end position="29"/>
    </location>
</feature>
<proteinExistence type="inferred from homology"/>
<evidence type="ECO:0000256" key="4">
    <source>
        <dbReference type="ARBA" id="ARBA00022989"/>
    </source>
</evidence>
<protein>
    <submittedName>
        <fullName evidence="7">AI-2E family transporter</fullName>
    </submittedName>
</protein>
<dbReference type="Proteomes" id="UP001202831">
    <property type="component" value="Unassembled WGS sequence"/>
</dbReference>
<dbReference type="Pfam" id="PF01594">
    <property type="entry name" value="AI-2E_transport"/>
    <property type="match status" value="1"/>
</dbReference>
<dbReference type="InterPro" id="IPR002549">
    <property type="entry name" value="AI-2E-like"/>
</dbReference>
<evidence type="ECO:0000256" key="3">
    <source>
        <dbReference type="ARBA" id="ARBA00022692"/>
    </source>
</evidence>
<evidence type="ECO:0000313" key="7">
    <source>
        <dbReference type="EMBL" id="MCL2914269.1"/>
    </source>
</evidence>
<comment type="subcellular location">
    <subcellularLocation>
        <location evidence="1">Membrane</location>
        <topology evidence="1">Multi-pass membrane protein</topology>
    </subcellularLocation>
</comment>
<dbReference type="EMBL" id="JAKIKT010000003">
    <property type="protein sequence ID" value="MCL2914269.1"/>
    <property type="molecule type" value="Genomic_DNA"/>
</dbReference>
<feature type="transmembrane region" description="Helical" evidence="6">
    <location>
        <begin position="35"/>
        <end position="53"/>
    </location>
</feature>
<reference evidence="7 8" key="1">
    <citation type="submission" date="2022-01" db="EMBL/GenBank/DDBJ databases">
        <title>Whole genome-based taxonomy of the Shewanellaceae.</title>
        <authorList>
            <person name="Martin-Rodriguez A.J."/>
        </authorList>
    </citation>
    <scope>NUCLEOTIDE SEQUENCE [LARGE SCALE GENOMIC DNA]</scope>
    <source>
        <strain evidence="7 8">DSM 21332</strain>
    </source>
</reference>
<feature type="transmembrane region" description="Helical" evidence="6">
    <location>
        <begin position="314"/>
        <end position="344"/>
    </location>
</feature>
<name>A0ABT0N780_9GAMM</name>
<feature type="transmembrane region" description="Helical" evidence="6">
    <location>
        <begin position="159"/>
        <end position="181"/>
    </location>
</feature>
<sequence>MTKPFKAEPRHWILIFALFVAAYACYLLIAPYLGSIVLGFIVSLLFLPVHNLIQKRMPNSPNMASVLSCTLLTFIVLIPLFVVFIAIANQGLTFFNSAYQWLVSGEAKELLHHPWVHSLIAFVDKWLPFDSINPQELIQKAATAATNISTELVGLSTQFLGDITGVMVDFSLMLFVLFFFLRDNDKLIDALRHVVPLSRSQEDQIFHEIEQVAKSAVLGSFLTAVAQGIAGGIAMALAGFPGLFWGSMMAFASFIPFVGTALIWLPAALYLALTGDWGWAAFLAIWGVVVVGSIDNFLRPLLMQGDSGMNTLMLFFSLLGGLQLFGLIGLIYGPIIFAVTLVLFRLYEAEFKDFLEQQDSQ</sequence>
<dbReference type="RefSeq" id="WP_115138503.1">
    <property type="nucleotide sequence ID" value="NZ_JAKIKT010000003.1"/>
</dbReference>
<evidence type="ECO:0000256" key="1">
    <source>
        <dbReference type="ARBA" id="ARBA00004141"/>
    </source>
</evidence>
<evidence type="ECO:0000256" key="5">
    <source>
        <dbReference type="ARBA" id="ARBA00023136"/>
    </source>
</evidence>
<evidence type="ECO:0000256" key="6">
    <source>
        <dbReference type="SAM" id="Phobius"/>
    </source>
</evidence>
<comment type="similarity">
    <text evidence="2">Belongs to the autoinducer-2 exporter (AI-2E) (TC 2.A.86) family.</text>
</comment>
<keyword evidence="4 6" id="KW-1133">Transmembrane helix</keyword>
<comment type="caution">
    <text evidence="7">The sequence shown here is derived from an EMBL/GenBank/DDBJ whole genome shotgun (WGS) entry which is preliminary data.</text>
</comment>
<keyword evidence="8" id="KW-1185">Reference proteome</keyword>
<gene>
    <name evidence="7" type="ORF">L2725_10865</name>
</gene>
<organism evidence="7 8">
    <name type="scientific">Shewanella corallii</name>
    <dbReference type="NCBI Taxonomy" id="560080"/>
    <lineage>
        <taxon>Bacteria</taxon>
        <taxon>Pseudomonadati</taxon>
        <taxon>Pseudomonadota</taxon>
        <taxon>Gammaproteobacteria</taxon>
        <taxon>Alteromonadales</taxon>
        <taxon>Shewanellaceae</taxon>
        <taxon>Shewanella</taxon>
    </lineage>
</organism>
<feature type="transmembrane region" description="Helical" evidence="6">
    <location>
        <begin position="243"/>
        <end position="265"/>
    </location>
</feature>
<evidence type="ECO:0000313" key="8">
    <source>
        <dbReference type="Proteomes" id="UP001202831"/>
    </source>
</evidence>
<evidence type="ECO:0000256" key="2">
    <source>
        <dbReference type="ARBA" id="ARBA00009773"/>
    </source>
</evidence>
<feature type="transmembrane region" description="Helical" evidence="6">
    <location>
        <begin position="277"/>
        <end position="294"/>
    </location>
</feature>
<keyword evidence="3 6" id="KW-0812">Transmembrane</keyword>